<dbReference type="OrthoDB" id="9793325at2"/>
<dbReference type="GeneID" id="76460170"/>
<dbReference type="Proteomes" id="UP000000374">
    <property type="component" value="Chromosome"/>
</dbReference>
<dbReference type="HOGENOM" id="CLU_010194_1_2_4"/>
<dbReference type="Gene3D" id="3.40.50.720">
    <property type="entry name" value="NAD(P)-binding Rossmann-like Domain"/>
    <property type="match status" value="1"/>
</dbReference>
<dbReference type="EMBL" id="CP000542">
    <property type="protein sequence ID" value="ABM57310.1"/>
    <property type="molecule type" value="Genomic_DNA"/>
</dbReference>
<protein>
    <submittedName>
        <fullName evidence="2">Short-chain dehydrogenase/reductase SDR</fullName>
    </submittedName>
</protein>
<evidence type="ECO:0000313" key="2">
    <source>
        <dbReference type="EMBL" id="ABM57310.1"/>
    </source>
</evidence>
<reference evidence="3" key="1">
    <citation type="submission" date="2006-12" db="EMBL/GenBank/DDBJ databases">
        <title>Complete sequence of chromosome 1 of Verminephrobacter eiseniae EF01-2.</title>
        <authorList>
            <person name="Copeland A."/>
            <person name="Lucas S."/>
            <person name="Lapidus A."/>
            <person name="Barry K."/>
            <person name="Detter J.C."/>
            <person name="Glavina del Rio T."/>
            <person name="Dalin E."/>
            <person name="Tice H."/>
            <person name="Pitluck S."/>
            <person name="Chertkov O."/>
            <person name="Brettin T."/>
            <person name="Bruce D."/>
            <person name="Han C."/>
            <person name="Tapia R."/>
            <person name="Gilna P."/>
            <person name="Schmutz J."/>
            <person name="Larimer F."/>
            <person name="Land M."/>
            <person name="Hauser L."/>
            <person name="Kyrpides N."/>
            <person name="Kim E."/>
            <person name="Stahl D."/>
            <person name="Richardson P."/>
        </authorList>
    </citation>
    <scope>NUCLEOTIDE SEQUENCE [LARGE SCALE GENOMIC DNA]</scope>
    <source>
        <strain evidence="3">EF01-2</strain>
    </source>
</reference>
<comment type="similarity">
    <text evidence="1">Belongs to the short-chain dehydrogenases/reductases (SDR) family.</text>
</comment>
<dbReference type="PANTHER" id="PTHR42879:SF6">
    <property type="entry name" value="NADPH-DEPENDENT REDUCTASE BACG"/>
    <property type="match status" value="1"/>
</dbReference>
<dbReference type="InterPro" id="IPR036291">
    <property type="entry name" value="NAD(P)-bd_dom_sf"/>
</dbReference>
<dbReference type="STRING" id="391735.Veis_1551"/>
<dbReference type="AlphaFoldDB" id="A1WI53"/>
<dbReference type="SUPFAM" id="SSF51735">
    <property type="entry name" value="NAD(P)-binding Rossmann-fold domains"/>
    <property type="match status" value="1"/>
</dbReference>
<accession>A1WI53</accession>
<organism evidence="2 3">
    <name type="scientific">Verminephrobacter eiseniae (strain EF01-2)</name>
    <dbReference type="NCBI Taxonomy" id="391735"/>
    <lineage>
        <taxon>Bacteria</taxon>
        <taxon>Pseudomonadati</taxon>
        <taxon>Pseudomonadota</taxon>
        <taxon>Betaproteobacteria</taxon>
        <taxon>Burkholderiales</taxon>
        <taxon>Comamonadaceae</taxon>
        <taxon>Verminephrobacter</taxon>
    </lineage>
</organism>
<keyword evidence="3" id="KW-1185">Reference proteome</keyword>
<dbReference type="InterPro" id="IPR050259">
    <property type="entry name" value="SDR"/>
</dbReference>
<proteinExistence type="inferred from homology"/>
<dbReference type="PRINTS" id="PR00081">
    <property type="entry name" value="GDHRDH"/>
</dbReference>
<name>A1WI53_VEREI</name>
<dbReference type="RefSeq" id="WP_011809317.1">
    <property type="nucleotide sequence ID" value="NC_008786.1"/>
</dbReference>
<dbReference type="PANTHER" id="PTHR42879">
    <property type="entry name" value="3-OXOACYL-(ACYL-CARRIER-PROTEIN) REDUCTASE"/>
    <property type="match status" value="1"/>
</dbReference>
<evidence type="ECO:0000256" key="1">
    <source>
        <dbReference type="ARBA" id="ARBA00006484"/>
    </source>
</evidence>
<dbReference type="InterPro" id="IPR002347">
    <property type="entry name" value="SDR_fam"/>
</dbReference>
<dbReference type="Pfam" id="PF13561">
    <property type="entry name" value="adh_short_C2"/>
    <property type="match status" value="1"/>
</dbReference>
<dbReference type="KEGG" id="vei:Veis_1551"/>
<dbReference type="eggNOG" id="COG1028">
    <property type="taxonomic scope" value="Bacteria"/>
</dbReference>
<sequence length="261" mass="26846">MDLGIANKRALVLSASGGLGSAIAVALAREGATVCLAGRNEQALAAAAQRVRATGATAHSFVWDLAHGAQWSEGIASVLQRVGGIDILVNNTGGPPPGPAHGHALDIWRNAFESMVLSVIGITDLLLPGMRERGWGRVITSTSSGVVAPIVNLGLSNATRISLLGWSKALAREVAGQGVTVNVLIPGRIATARTLSLDSARARREGRDLAAVEAESAATIALGRYGRPEEYADAVAFLASERAAYITGTTLRVDGGLIASI</sequence>
<gene>
    <name evidence="2" type="ordered locus">Veis_1551</name>
</gene>
<evidence type="ECO:0000313" key="3">
    <source>
        <dbReference type="Proteomes" id="UP000000374"/>
    </source>
</evidence>